<organism evidence="1 2">
    <name type="scientific">Boeremia exigua</name>
    <dbReference type="NCBI Taxonomy" id="749465"/>
    <lineage>
        <taxon>Eukaryota</taxon>
        <taxon>Fungi</taxon>
        <taxon>Dikarya</taxon>
        <taxon>Ascomycota</taxon>
        <taxon>Pezizomycotina</taxon>
        <taxon>Dothideomycetes</taxon>
        <taxon>Pleosporomycetidae</taxon>
        <taxon>Pleosporales</taxon>
        <taxon>Pleosporineae</taxon>
        <taxon>Didymellaceae</taxon>
        <taxon>Boeremia</taxon>
    </lineage>
</organism>
<protein>
    <submittedName>
        <fullName evidence="1">Uncharacterized protein</fullName>
    </submittedName>
</protein>
<reference evidence="1" key="1">
    <citation type="submission" date="2022-11" db="EMBL/GenBank/DDBJ databases">
        <title>Genome Sequence of Boeremia exigua.</title>
        <authorList>
            <person name="Buettner E."/>
        </authorList>
    </citation>
    <scope>NUCLEOTIDE SEQUENCE</scope>
    <source>
        <strain evidence="1">CU02</strain>
    </source>
</reference>
<keyword evidence="2" id="KW-1185">Reference proteome</keyword>
<evidence type="ECO:0000313" key="2">
    <source>
        <dbReference type="Proteomes" id="UP001153331"/>
    </source>
</evidence>
<dbReference type="EMBL" id="JAPHNI010000277">
    <property type="protein sequence ID" value="KAJ8113076.1"/>
    <property type="molecule type" value="Genomic_DNA"/>
</dbReference>
<proteinExistence type="predicted"/>
<comment type="caution">
    <text evidence="1">The sequence shown here is derived from an EMBL/GenBank/DDBJ whole genome shotgun (WGS) entry which is preliminary data.</text>
</comment>
<gene>
    <name evidence="1" type="ORF">OPT61_g4712</name>
</gene>
<evidence type="ECO:0000313" key="1">
    <source>
        <dbReference type="EMBL" id="KAJ8113076.1"/>
    </source>
</evidence>
<sequence>MHSLSASIIILSSLLSSAFAFPSGREQNLPRSCQITYPTAMLDFTPFSPPTASLQDFCIASNTRVRYVEFGAIPDTARGACQLEFVFPPGYSVAGDGSHQVNVWKTERAASLSDTWATAPKMVTTFGTVTLNSKTDREARIVVNSGSCDSMRNFKIGLADTRASSSLTFTQQLPPSVEVAGLRIVHSC</sequence>
<dbReference type="Proteomes" id="UP001153331">
    <property type="component" value="Unassembled WGS sequence"/>
</dbReference>
<name>A0ACC2ID48_9PLEO</name>
<accession>A0ACC2ID48</accession>